<evidence type="ECO:0000256" key="13">
    <source>
        <dbReference type="ARBA" id="ARBA00049111"/>
    </source>
</evidence>
<dbReference type="PANTHER" id="PTHR43552">
    <property type="entry name" value="DIAMINOBUTYRATE--2-OXOGLUTARATE AMINOTRANSFERASE"/>
    <property type="match status" value="1"/>
</dbReference>
<evidence type="ECO:0000256" key="3">
    <source>
        <dbReference type="ARBA" id="ARBA00004946"/>
    </source>
</evidence>
<protein>
    <recommendedName>
        <fullName evidence="6">Diaminobutyrate--2-oxoglutarate transaminase</fullName>
        <ecNumber evidence="5">2.6.1.76</ecNumber>
    </recommendedName>
    <alternativeName>
        <fullName evidence="11">DABA aminotransferase</fullName>
    </alternativeName>
    <alternativeName>
        <fullName evidence="12">Diaminobutyrate--2-oxoglutarate aminotransferase</fullName>
    </alternativeName>
    <alternativeName>
        <fullName evidence="10">L-2,4-diaminobutyric acid transaminase</fullName>
    </alternativeName>
</protein>
<comment type="pathway">
    <text evidence="3">Amine and polyamine biosynthesis; ectoine biosynthesis; L-ectoine from L-aspartate 4-semialdehyde: step 1/3.</text>
</comment>
<evidence type="ECO:0000256" key="14">
    <source>
        <dbReference type="RuleBase" id="RU003560"/>
    </source>
</evidence>
<dbReference type="SUPFAM" id="SSF53383">
    <property type="entry name" value="PLP-dependent transferases"/>
    <property type="match status" value="1"/>
</dbReference>
<dbReference type="PANTHER" id="PTHR43552:SF2">
    <property type="entry name" value="DIAMINOBUTYRATE--2-OXOGLUTARATE TRANSAMINASE"/>
    <property type="match status" value="1"/>
</dbReference>
<dbReference type="InterPro" id="IPR015421">
    <property type="entry name" value="PyrdxlP-dep_Trfase_major"/>
</dbReference>
<keyword evidence="7" id="KW-0032">Aminotransferase</keyword>
<evidence type="ECO:0000256" key="10">
    <source>
        <dbReference type="ARBA" id="ARBA00029744"/>
    </source>
</evidence>
<dbReference type="Proteomes" id="UP000472710">
    <property type="component" value="Unassembled WGS sequence"/>
</dbReference>
<evidence type="ECO:0000256" key="2">
    <source>
        <dbReference type="ARBA" id="ARBA00002189"/>
    </source>
</evidence>
<comment type="similarity">
    <text evidence="4 14">Belongs to the class-III pyridoxal-phosphate-dependent aminotransferase family.</text>
</comment>
<evidence type="ECO:0000256" key="8">
    <source>
        <dbReference type="ARBA" id="ARBA00022679"/>
    </source>
</evidence>
<reference evidence="15 16" key="1">
    <citation type="submission" date="2020-02" db="EMBL/GenBank/DDBJ databases">
        <title>Whole genome shotgun sequence of Streptomyces diastaticus subsp. diastaticus NBRC 13412.</title>
        <authorList>
            <person name="Ichikawa N."/>
            <person name="Komaki H."/>
            <person name="Tamura T."/>
        </authorList>
    </citation>
    <scope>NUCLEOTIDE SEQUENCE [LARGE SCALE GENOMIC DNA]</scope>
    <source>
        <strain evidence="15 16">NBRC 13412</strain>
    </source>
</reference>
<proteinExistence type="inferred from homology"/>
<dbReference type="Pfam" id="PF00202">
    <property type="entry name" value="Aminotran_3"/>
    <property type="match status" value="1"/>
</dbReference>
<sequence length="384" mass="40798">MVFDRAEGSWLTDESGNRYLDFFAGAGGVNYGHNNPHIKGELLDYLTDNRVVHSLDMSTVAKRTLLEALDRYLLTPRGLDYRVQFTGPTGAATVEAALELARKVTGRHLVLGFENSFHGMSLGAMSVSDNAISRSAHGVAPLHQIPLPHGELAGLAEVFAERRPAAVIVETVQGEGGVNVGSAAWLRDLSALCREHGVLLIVDDIQVGCGRTGPFFSFESTGDGEPDVVPDIVCLSKSLSGYGLPLALTLIRADLDVWSPGEHSGTFRGHNLAFITAAKALQTYWADDVLEKDTLAKGELVRDRLAELAAGTPWTVRGVGLVNGLVFPTSEQARAVCAAAFARGLLVETAGERGQVVKLMPPLTTTSAELEQGLDLLAASCAAA</sequence>
<evidence type="ECO:0000256" key="1">
    <source>
        <dbReference type="ARBA" id="ARBA00001933"/>
    </source>
</evidence>
<evidence type="ECO:0000256" key="6">
    <source>
        <dbReference type="ARBA" id="ARBA00014798"/>
    </source>
</evidence>
<evidence type="ECO:0000256" key="7">
    <source>
        <dbReference type="ARBA" id="ARBA00022576"/>
    </source>
</evidence>
<dbReference type="InterPro" id="IPR005814">
    <property type="entry name" value="Aminotrans_3"/>
</dbReference>
<evidence type="ECO:0000256" key="11">
    <source>
        <dbReference type="ARBA" id="ARBA00030665"/>
    </source>
</evidence>
<gene>
    <name evidence="15" type="primary">ectB_2</name>
    <name evidence="15" type="ORF">Sdia_40190</name>
</gene>
<dbReference type="Gene3D" id="3.90.1150.10">
    <property type="entry name" value="Aspartate Aminotransferase, domain 1"/>
    <property type="match status" value="1"/>
</dbReference>
<evidence type="ECO:0000313" key="16">
    <source>
        <dbReference type="Proteomes" id="UP000472710"/>
    </source>
</evidence>
<dbReference type="EC" id="2.6.1.76" evidence="5"/>
<comment type="function">
    <text evidence="2">Catalyzes reversively the conversion of L-aspartate beta-semialdehyde (ASA) to L-2,4-diaminobutyrate (DABA) by transamination with L-glutamate.</text>
</comment>
<comment type="caution">
    <text evidence="15">The sequence shown here is derived from an EMBL/GenBank/DDBJ whole genome shotgun (WGS) entry which is preliminary data.</text>
</comment>
<organism evidence="15 16">
    <name type="scientific">Streptomyces diastaticus subsp. diastaticus</name>
    <dbReference type="NCBI Taxonomy" id="68040"/>
    <lineage>
        <taxon>Bacteria</taxon>
        <taxon>Bacillati</taxon>
        <taxon>Actinomycetota</taxon>
        <taxon>Actinomycetes</taxon>
        <taxon>Kitasatosporales</taxon>
        <taxon>Streptomycetaceae</taxon>
        <taxon>Streptomyces</taxon>
        <taxon>Streptomyces diastaticus group</taxon>
    </lineage>
</organism>
<dbReference type="Gene3D" id="3.40.640.10">
    <property type="entry name" value="Type I PLP-dependent aspartate aminotransferase-like (Major domain)"/>
    <property type="match status" value="1"/>
</dbReference>
<evidence type="ECO:0000256" key="9">
    <source>
        <dbReference type="ARBA" id="ARBA00022898"/>
    </source>
</evidence>
<dbReference type="PIRSF" id="PIRSF000521">
    <property type="entry name" value="Transaminase_4ab_Lys_Orn"/>
    <property type="match status" value="1"/>
</dbReference>
<dbReference type="EMBL" id="BLLN01000005">
    <property type="protein sequence ID" value="GFH73251.1"/>
    <property type="molecule type" value="Genomic_DNA"/>
</dbReference>
<dbReference type="InterPro" id="IPR015424">
    <property type="entry name" value="PyrdxlP-dep_Trfase"/>
</dbReference>
<comment type="catalytic activity">
    <reaction evidence="13">
        <text>L-2,4-diaminobutanoate + 2-oxoglutarate = L-aspartate 4-semialdehyde + L-glutamate</text>
        <dbReference type="Rhea" id="RHEA:11160"/>
        <dbReference type="ChEBI" id="CHEBI:16810"/>
        <dbReference type="ChEBI" id="CHEBI:29985"/>
        <dbReference type="ChEBI" id="CHEBI:58761"/>
        <dbReference type="ChEBI" id="CHEBI:537519"/>
        <dbReference type="EC" id="2.6.1.76"/>
    </reaction>
</comment>
<dbReference type="InterPro" id="IPR004637">
    <property type="entry name" value="Dat"/>
</dbReference>
<name>A0ABQ1CSD8_STRDI</name>
<keyword evidence="9 14" id="KW-0663">Pyridoxal phosphate</keyword>
<evidence type="ECO:0000256" key="4">
    <source>
        <dbReference type="ARBA" id="ARBA00008954"/>
    </source>
</evidence>
<evidence type="ECO:0000313" key="15">
    <source>
        <dbReference type="EMBL" id="GFH73251.1"/>
    </source>
</evidence>
<keyword evidence="8" id="KW-0808">Transferase</keyword>
<keyword evidence="16" id="KW-1185">Reference proteome</keyword>
<dbReference type="NCBIfam" id="NF006733">
    <property type="entry name" value="PRK09264.1"/>
    <property type="match status" value="1"/>
</dbReference>
<accession>A0ABQ1CSD8</accession>
<evidence type="ECO:0000256" key="5">
    <source>
        <dbReference type="ARBA" id="ARBA00013155"/>
    </source>
</evidence>
<comment type="cofactor">
    <cofactor evidence="1">
        <name>pyridoxal 5'-phosphate</name>
        <dbReference type="ChEBI" id="CHEBI:597326"/>
    </cofactor>
</comment>
<dbReference type="InterPro" id="IPR015422">
    <property type="entry name" value="PyrdxlP-dep_Trfase_small"/>
</dbReference>
<evidence type="ECO:0000256" key="12">
    <source>
        <dbReference type="ARBA" id="ARBA00031476"/>
    </source>
</evidence>
<dbReference type="CDD" id="cd00610">
    <property type="entry name" value="OAT_like"/>
    <property type="match status" value="1"/>
</dbReference>